<dbReference type="RefSeq" id="WP_090677752.1">
    <property type="nucleotide sequence ID" value="NZ_FORU01000001.1"/>
</dbReference>
<keyword evidence="2" id="KW-1185">Reference proteome</keyword>
<evidence type="ECO:0008006" key="3">
    <source>
        <dbReference type="Google" id="ProtNLM"/>
    </source>
</evidence>
<dbReference type="EMBL" id="FORU01000001">
    <property type="protein sequence ID" value="SFI85795.1"/>
    <property type="molecule type" value="Genomic_DNA"/>
</dbReference>
<dbReference type="OrthoDB" id="662887at2"/>
<reference evidence="2" key="1">
    <citation type="submission" date="2016-10" db="EMBL/GenBank/DDBJ databases">
        <authorList>
            <person name="Varghese N."/>
            <person name="Submissions S."/>
        </authorList>
    </citation>
    <scope>NUCLEOTIDE SEQUENCE [LARGE SCALE GENOMIC DNA]</scope>
    <source>
        <strain evidence="2">DSM 26542</strain>
    </source>
</reference>
<organism evidence="1 2">
    <name type="scientific">Myroides guanonis</name>
    <dbReference type="NCBI Taxonomy" id="1150112"/>
    <lineage>
        <taxon>Bacteria</taxon>
        <taxon>Pseudomonadati</taxon>
        <taxon>Bacteroidota</taxon>
        <taxon>Flavobacteriia</taxon>
        <taxon>Flavobacteriales</taxon>
        <taxon>Flavobacteriaceae</taxon>
        <taxon>Myroides</taxon>
    </lineage>
</organism>
<name>A0A1I3LMS9_9FLAO</name>
<protein>
    <recommendedName>
        <fullName evidence="3">ApeA N-terminal domain-containing protein</fullName>
    </recommendedName>
</protein>
<dbReference type="AlphaFoldDB" id="A0A1I3LMS9"/>
<sequence>MDYKIKDFFKEISVISKIEGLRFQDISIDDIPGSANITKQNKEFQISFKGIFKYPADGKLDINLSGEKYRVSSGTLKQTRFWSEIFDNVKGELTFDIKSMKRGDLKRNTSFRMFFFDTSKRKNLFHFKLESPKYDEIIPWAFDCVRITLDEKRYDIIQHQTTDQSYIIIENLDQVSYRDFQRDSYAIQKGIGYLVGYMPGGEHYIFSGLNFEYYRLARESLKSIYYPVTRNPYSFEFSNDYKNTADSYKEILMVIPSTVISKFVQQIRDNEEFSVAIIFLMEVLHLKSVVSMPGAFSVVLESLADIITNPSKIKTNLITDKNLATEIIEELHTVIDKYSTTLDDESVLKLKRRLSALNSPITPRRLTNAMKLREPFDQLGIILSSADEAAIEYRNYLLHGNILMNTDKPRNSEEIDIHMMYISGKLYTLLSKLLLKNCGFQGYVINHAKFFDSKEDPKEIYFFEKV</sequence>
<evidence type="ECO:0000313" key="2">
    <source>
        <dbReference type="Proteomes" id="UP000243887"/>
    </source>
</evidence>
<evidence type="ECO:0000313" key="1">
    <source>
        <dbReference type="EMBL" id="SFI85795.1"/>
    </source>
</evidence>
<gene>
    <name evidence="1" type="ORF">SAMN04487893_101392</name>
</gene>
<accession>A0A1I3LMS9</accession>
<dbReference type="STRING" id="1150112.SAMN04487893_101392"/>
<dbReference type="Proteomes" id="UP000243887">
    <property type="component" value="Unassembled WGS sequence"/>
</dbReference>
<proteinExistence type="predicted"/>